<name>A0A383DJE3_9ZZZZ</name>
<protein>
    <submittedName>
        <fullName evidence="1">Uncharacterized protein</fullName>
    </submittedName>
</protein>
<reference evidence="1" key="1">
    <citation type="submission" date="2018-05" db="EMBL/GenBank/DDBJ databases">
        <authorList>
            <person name="Lanie J.A."/>
            <person name="Ng W.-L."/>
            <person name="Kazmierczak K.M."/>
            <person name="Andrzejewski T.M."/>
            <person name="Davidsen T.M."/>
            <person name="Wayne K.J."/>
            <person name="Tettelin H."/>
            <person name="Glass J.I."/>
            <person name="Rusch D."/>
            <person name="Podicherti R."/>
            <person name="Tsui H.-C.T."/>
            <person name="Winkler M.E."/>
        </authorList>
    </citation>
    <scope>NUCLEOTIDE SEQUENCE</scope>
</reference>
<dbReference type="AlphaFoldDB" id="A0A383DJE3"/>
<organism evidence="1">
    <name type="scientific">marine metagenome</name>
    <dbReference type="NCBI Taxonomy" id="408172"/>
    <lineage>
        <taxon>unclassified sequences</taxon>
        <taxon>metagenomes</taxon>
        <taxon>ecological metagenomes</taxon>
    </lineage>
</organism>
<dbReference type="EMBL" id="UINC01217714">
    <property type="protein sequence ID" value="SVE44434.1"/>
    <property type="molecule type" value="Genomic_DNA"/>
</dbReference>
<evidence type="ECO:0000313" key="1">
    <source>
        <dbReference type="EMBL" id="SVE44434.1"/>
    </source>
</evidence>
<proteinExistence type="predicted"/>
<accession>A0A383DJE3</accession>
<gene>
    <name evidence="1" type="ORF">METZ01_LOCUS497288</name>
</gene>
<sequence>MAREDGMTYEELLSELKNMKWQIIHHRELTKEMHRLDAEYWYILNMERRGLLPPIEVVNANASNS</sequence>